<dbReference type="SUPFAM" id="SSF55979">
    <property type="entry name" value="DNA clamp"/>
    <property type="match status" value="1"/>
</dbReference>
<dbReference type="PANTHER" id="PTHR30478">
    <property type="entry name" value="DNA POLYMERASE III SUBUNIT BETA"/>
    <property type="match status" value="1"/>
</dbReference>
<dbReference type="GO" id="GO:0003677">
    <property type="term" value="F:DNA binding"/>
    <property type="evidence" value="ECO:0007669"/>
    <property type="project" value="UniProtKB-KW"/>
</dbReference>
<evidence type="ECO:0000256" key="6">
    <source>
        <dbReference type="ARBA" id="ARBA00022705"/>
    </source>
</evidence>
<keyword evidence="4" id="KW-0808">Transferase</keyword>
<dbReference type="Pfam" id="PF02768">
    <property type="entry name" value="DNA_pol3_beta_3"/>
    <property type="match status" value="1"/>
</dbReference>
<keyword evidence="8" id="KW-0238">DNA-binding</keyword>
<evidence type="ECO:0000256" key="2">
    <source>
        <dbReference type="ARBA" id="ARBA00010752"/>
    </source>
</evidence>
<dbReference type="Gene3D" id="3.10.150.10">
    <property type="entry name" value="DNA Polymerase III, subunit A, domain 2"/>
    <property type="match status" value="1"/>
</dbReference>
<reference evidence="10" key="1">
    <citation type="journal article" date="2015" name="Nature">
        <title>Complex archaea that bridge the gap between prokaryotes and eukaryotes.</title>
        <authorList>
            <person name="Spang A."/>
            <person name="Saw J.H."/>
            <person name="Jorgensen S.L."/>
            <person name="Zaremba-Niedzwiedzka K."/>
            <person name="Martijn J."/>
            <person name="Lind A.E."/>
            <person name="van Eijk R."/>
            <person name="Schleper C."/>
            <person name="Guy L."/>
            <person name="Ettema T.J."/>
        </authorList>
    </citation>
    <scope>NUCLEOTIDE SEQUENCE</scope>
</reference>
<gene>
    <name evidence="10" type="ORF">LCGC14_2602240</name>
</gene>
<evidence type="ECO:0000256" key="5">
    <source>
        <dbReference type="ARBA" id="ARBA00022695"/>
    </source>
</evidence>
<dbReference type="EMBL" id="LAZR01043965">
    <property type="protein sequence ID" value="KKL05812.1"/>
    <property type="molecule type" value="Genomic_DNA"/>
</dbReference>
<dbReference type="PANTHER" id="PTHR30478:SF0">
    <property type="entry name" value="BETA SLIDING CLAMP"/>
    <property type="match status" value="1"/>
</dbReference>
<comment type="similarity">
    <text evidence="2">Belongs to the beta sliding clamp family.</text>
</comment>
<keyword evidence="3" id="KW-0963">Cytoplasm</keyword>
<organism evidence="10">
    <name type="scientific">marine sediment metagenome</name>
    <dbReference type="NCBI Taxonomy" id="412755"/>
    <lineage>
        <taxon>unclassified sequences</taxon>
        <taxon>metagenomes</taxon>
        <taxon>ecological metagenomes</taxon>
    </lineage>
</organism>
<feature type="domain" description="DNA polymerase III beta sliding clamp C-terminal" evidence="9">
    <location>
        <begin position="2"/>
        <end position="114"/>
    </location>
</feature>
<evidence type="ECO:0000256" key="3">
    <source>
        <dbReference type="ARBA" id="ARBA00022490"/>
    </source>
</evidence>
<evidence type="ECO:0000256" key="4">
    <source>
        <dbReference type="ARBA" id="ARBA00022679"/>
    </source>
</evidence>
<comment type="subcellular location">
    <subcellularLocation>
        <location evidence="1">Cytoplasm</location>
    </subcellularLocation>
</comment>
<feature type="non-terminal residue" evidence="10">
    <location>
        <position position="1"/>
    </location>
</feature>
<keyword evidence="6" id="KW-0235">DNA replication</keyword>
<evidence type="ECO:0000256" key="8">
    <source>
        <dbReference type="ARBA" id="ARBA00023125"/>
    </source>
</evidence>
<dbReference type="GO" id="GO:0006271">
    <property type="term" value="P:DNA strand elongation involved in DNA replication"/>
    <property type="evidence" value="ECO:0007669"/>
    <property type="project" value="TreeGrafter"/>
</dbReference>
<proteinExistence type="inferred from homology"/>
<dbReference type="GO" id="GO:0003887">
    <property type="term" value="F:DNA-directed DNA polymerase activity"/>
    <property type="evidence" value="ECO:0007669"/>
    <property type="project" value="UniProtKB-KW"/>
</dbReference>
<evidence type="ECO:0000256" key="7">
    <source>
        <dbReference type="ARBA" id="ARBA00022932"/>
    </source>
</evidence>
<evidence type="ECO:0000259" key="9">
    <source>
        <dbReference type="Pfam" id="PF02768"/>
    </source>
</evidence>
<evidence type="ECO:0000256" key="1">
    <source>
        <dbReference type="ARBA" id="ARBA00004496"/>
    </source>
</evidence>
<dbReference type="GO" id="GO:0008408">
    <property type="term" value="F:3'-5' exonuclease activity"/>
    <property type="evidence" value="ECO:0007669"/>
    <property type="project" value="InterPro"/>
</dbReference>
<dbReference type="InterPro" id="IPR001001">
    <property type="entry name" value="DNA_polIII_beta"/>
</dbReference>
<dbReference type="InterPro" id="IPR046938">
    <property type="entry name" value="DNA_clamp_sf"/>
</dbReference>
<dbReference type="AlphaFoldDB" id="A0A0F9AW51"/>
<dbReference type="GO" id="GO:0009360">
    <property type="term" value="C:DNA polymerase III complex"/>
    <property type="evidence" value="ECO:0007669"/>
    <property type="project" value="InterPro"/>
</dbReference>
<dbReference type="GO" id="GO:0005737">
    <property type="term" value="C:cytoplasm"/>
    <property type="evidence" value="ECO:0007669"/>
    <property type="project" value="UniProtKB-SubCell"/>
</dbReference>
<keyword evidence="7" id="KW-0239">DNA-directed DNA polymerase</keyword>
<comment type="caution">
    <text evidence="10">The sequence shown here is derived from an EMBL/GenBank/DDBJ whole genome shotgun (WGS) entry which is preliminary data.</text>
</comment>
<evidence type="ECO:0000313" key="10">
    <source>
        <dbReference type="EMBL" id="KKL05812.1"/>
    </source>
</evidence>
<sequence length="127" mass="13907">THDASVKVDTKTLRRELQAASILAIQGSGIVRFAIGPGDTLTIAARAEEEGEFEATIPAKVEGKGKIAFNWAYIDDFLKTVGTEAVELRMTTQTAPGLFLPVGEEGYKWVCMPMFVQWEDNKLESEG</sequence>
<name>A0A0F9AW51_9ZZZZ</name>
<dbReference type="InterPro" id="IPR022635">
    <property type="entry name" value="DNA_polIII_beta_C"/>
</dbReference>
<keyword evidence="5" id="KW-0548">Nucleotidyltransferase</keyword>
<protein>
    <recommendedName>
        <fullName evidence="9">DNA polymerase III beta sliding clamp C-terminal domain-containing protein</fullName>
    </recommendedName>
</protein>
<accession>A0A0F9AW51</accession>